<reference evidence="18" key="1">
    <citation type="submission" date="2020-04" db="EMBL/GenBank/DDBJ databases">
        <authorList>
            <person name="Neveu A P."/>
        </authorList>
    </citation>
    <scope>NUCLEOTIDE SEQUENCE</scope>
    <source>
        <tissue evidence="18">Whole embryo</tissue>
    </source>
</reference>
<dbReference type="Pfam" id="PF13507">
    <property type="entry name" value="GATase_5"/>
    <property type="match status" value="1"/>
</dbReference>
<feature type="domain" description="PurM-like C-terminal" evidence="14">
    <location>
        <begin position="451"/>
        <end position="600"/>
    </location>
</feature>
<feature type="domain" description="PurM-like C-terminal" evidence="14">
    <location>
        <begin position="864"/>
        <end position="991"/>
    </location>
</feature>
<evidence type="ECO:0000256" key="11">
    <source>
        <dbReference type="ARBA" id="ARBA00029823"/>
    </source>
</evidence>
<dbReference type="PANTHER" id="PTHR10099">
    <property type="entry name" value="PHOSPHORIBOSYLFORMYLGLYCINAMIDINE SYNTHASE"/>
    <property type="match status" value="1"/>
</dbReference>
<evidence type="ECO:0000259" key="14">
    <source>
        <dbReference type="Pfam" id="PF02769"/>
    </source>
</evidence>
<dbReference type="Pfam" id="PF22689">
    <property type="entry name" value="FGAR-AT_PurM_N-like"/>
    <property type="match status" value="1"/>
</dbReference>
<dbReference type="SUPFAM" id="SSF52317">
    <property type="entry name" value="Class I glutamine amidotransferase-like"/>
    <property type="match status" value="1"/>
</dbReference>
<dbReference type="UniPathway" id="UPA00074">
    <property type="reaction ID" value="UER00128"/>
</dbReference>
<evidence type="ECO:0000256" key="10">
    <source>
        <dbReference type="ARBA" id="ARBA00022962"/>
    </source>
</evidence>
<dbReference type="SUPFAM" id="SSF56042">
    <property type="entry name" value="PurM C-terminal domain-like"/>
    <property type="match status" value="2"/>
</dbReference>
<dbReference type="NCBIfam" id="NF003672">
    <property type="entry name" value="PRK05297.1"/>
    <property type="match status" value="1"/>
</dbReference>
<protein>
    <recommendedName>
        <fullName evidence="13">Phosphoribosylformylglycinamidine synthase</fullName>
        <ecNumber evidence="3">6.3.5.3</ecNumber>
    </recommendedName>
    <alternativeName>
        <fullName evidence="12">Formylglycinamide ribonucleotide amidotransferase</fullName>
    </alternativeName>
    <alternativeName>
        <fullName evidence="11">Formylglycinamide ribotide amidotransferase</fullName>
    </alternativeName>
</protein>
<keyword evidence="6" id="KW-0547">Nucleotide-binding</keyword>
<evidence type="ECO:0000256" key="7">
    <source>
        <dbReference type="ARBA" id="ARBA00022755"/>
    </source>
</evidence>
<dbReference type="InterPro" id="IPR029062">
    <property type="entry name" value="Class_I_gatase-like"/>
</dbReference>
<evidence type="ECO:0000259" key="17">
    <source>
        <dbReference type="Pfam" id="PF22689"/>
    </source>
</evidence>
<dbReference type="GO" id="GO:0005524">
    <property type="term" value="F:ATP binding"/>
    <property type="evidence" value="ECO:0007669"/>
    <property type="project" value="UniProtKB-KW"/>
</dbReference>
<dbReference type="InterPro" id="IPR036921">
    <property type="entry name" value="PurM-like_N_sf"/>
</dbReference>
<dbReference type="InterPro" id="IPR010073">
    <property type="entry name" value="PurL_large"/>
</dbReference>
<dbReference type="GO" id="GO:0004642">
    <property type="term" value="F:phosphoribosylformylglycinamidine synthase activity"/>
    <property type="evidence" value="ECO:0007669"/>
    <property type="project" value="UniProtKB-EC"/>
</dbReference>
<dbReference type="PROSITE" id="PS51273">
    <property type="entry name" value="GATASE_TYPE_1"/>
    <property type="match status" value="1"/>
</dbReference>
<dbReference type="EMBL" id="LR788931">
    <property type="protein sequence ID" value="CAB3264793.1"/>
    <property type="molecule type" value="mRNA"/>
</dbReference>
<dbReference type="GO" id="GO:0046872">
    <property type="term" value="F:metal ion binding"/>
    <property type="evidence" value="ECO:0007669"/>
    <property type="project" value="UniProtKB-KW"/>
</dbReference>
<comment type="similarity">
    <text evidence="2">In the N-terminal section; belongs to the FGAMS family.</text>
</comment>
<dbReference type="FunFam" id="3.90.650.10:FF:000024">
    <property type="entry name" value="Phosphoribosylformylglycinamidine synthase"/>
    <property type="match status" value="1"/>
</dbReference>
<sequence length="1325" mass="146812">MMVMLHYYQLANGSRTVIDNKLEQLLGNRGWEYSKEVCYNVWLEDDTVSVMDKRNLEWILRLFNETEKLQPDKPFLLEDNNDQNQLLLEVGPRLNQRTPFCTNATSICKNIGLVAVKGIEQSWRYKFVGEGVEAFETEVLDIVHDQMTQCRYKTPLSSLECKVDRKPWFEIDVIHGRSKALQAASDELGLAFDDWDIKFYANLFRHELLRNPTSVECFDLAQSNSEHSRHWFFKARMQIDGVDKPRSLFELVTNTIEHSKKNNVIAFRDNGSAINGFEVDIISVKNPGKPSAFKKSSQLQHITLTAETHNFPTGVAPFPGAATGTGGRQRDQHAIGRGAHVVAGTVGYCVGNLNLKNHQLPWEDKGTWPLCGNLASASKIIIEASNGASDYGNQFGEPVITGFFRSFGMKLPSGERREWLKPIMFSGGIGSISDCNVKKIKLEKGTTGLLVAKIGGPPYRIGVGGGSASSLMHGENDVSRDFNAVQRGDAEMQQKLQRAIRACIEMEDKNPILSIHDQGAGGNGNVLKEIVEPSGAVIYTKEFTLGDRSLNSLELWTAEYQESDAILVNKDNIDTLRGICQRERCPLDVVGELNGSGRIVLSEQDMLKTSPAKLPRLSDDQHVLHPVDLDLNLILGKMPQKHYSLVWIERKLLPVNYEKIVFNEALDRVLQLPSVASKRFLTNKVDRSVTGLVAQQQCVGPLHTPLADVAVTSLSHFTTRGSATAIGEQPLKILVNESTGARMTVGEALTNLVFAAVSDIQEIKCSANWMWPAKLPGEGARLRMACESMCEIMKHLGIAVDGGKDSLSMAASVGKEIVKSPGALVISAYAPCVDITLTVTPDLKCPIDDFYGWLIYVPMSNSPPHLGGSAFGQCFVQLGDKTPDLDDSALFVSAWTVTQQLIRSRLIASGHDVSDGGLVTCLLEMAFAGNCGLKIDASSECSLLEYWFSEKLGLVLETSDKDSVLEIYRDQGVKCVCLGKSIKERKVTIQYNGEVIIDGESTNTLRDTWEKTSFALEQLQCNPDCVTQEQKWLLECETEPCYNVTFDHLVLTKTEIQVAILREEGSNGDREMAVAFTAAGFQPWDITMQDLIDGAISLDRFRGVVFVGGFSYADVFGSAKGWAACCQFNSSVSKQLKHFRNRNDTFSLGVCNGCQLMALLGWIGNEGIVPDELSARQQPSVYLAPNVSNRFESRFVSVKIEKSNSIMMRGMEGSVLGVWVAHGEGRFQFNSKDLGKELLSKCCVPIRYVGHDGESTERYPLNANGSPAGIAGLCSADGRHLAVMPHPERCFQLWQWPWKPSSWQQMNQSPWLRMFQNALIWCQNN</sequence>
<dbReference type="InterPro" id="IPR055181">
    <property type="entry name" value="FGAR-AT_PurM_N-like"/>
</dbReference>
<keyword evidence="7" id="KW-0658">Purine biosynthesis</keyword>
<feature type="domain" description="FGAR-AT PurM N-terminal-like" evidence="17">
    <location>
        <begin position="677"/>
        <end position="831"/>
    </location>
</feature>
<dbReference type="SUPFAM" id="SSF109736">
    <property type="entry name" value="FGAM synthase PurL, linker domain"/>
    <property type="match status" value="1"/>
</dbReference>
<keyword evidence="5" id="KW-0479">Metal-binding</keyword>
<dbReference type="CDD" id="cd02203">
    <property type="entry name" value="PurL_repeat1"/>
    <property type="match status" value="1"/>
</dbReference>
<feature type="domain" description="Phosphoribosylformylglycinamidine synthase linker" evidence="15">
    <location>
        <begin position="181"/>
        <end position="230"/>
    </location>
</feature>
<dbReference type="SUPFAM" id="SSF55326">
    <property type="entry name" value="PurM N-terminal domain-like"/>
    <property type="match status" value="2"/>
</dbReference>
<dbReference type="CDD" id="cd01740">
    <property type="entry name" value="GATase1_FGAR_AT"/>
    <property type="match status" value="1"/>
</dbReference>
<dbReference type="InterPro" id="IPR040707">
    <property type="entry name" value="FGAR-AT_N"/>
</dbReference>
<evidence type="ECO:0000259" key="16">
    <source>
        <dbReference type="Pfam" id="PF18076"/>
    </source>
</evidence>
<accession>A0A6F9DP82</accession>
<gene>
    <name evidence="18" type="primary">Pfas</name>
</gene>
<evidence type="ECO:0000256" key="5">
    <source>
        <dbReference type="ARBA" id="ARBA00022723"/>
    </source>
</evidence>
<dbReference type="FunFam" id="1.10.8.750:FF:000001">
    <property type="entry name" value="Putative phosphoribosylformylglycinamidine synthase"/>
    <property type="match status" value="1"/>
</dbReference>
<comment type="pathway">
    <text evidence="1">Purine metabolism; IMP biosynthesis via de novo pathway; 5-amino-1-(5-phospho-D-ribosyl)imidazole from N(2)-formyl-N(1)-(5-phospho-D-ribosyl)glycinamide: step 1/2.</text>
</comment>
<dbReference type="EC" id="6.3.5.3" evidence="3"/>
<dbReference type="InterPro" id="IPR036676">
    <property type="entry name" value="PurM-like_C_sf"/>
</dbReference>
<feature type="domain" description="Phosphoribosylformylglycinamidine synthase N-terminal" evidence="16">
    <location>
        <begin position="49"/>
        <end position="153"/>
    </location>
</feature>
<dbReference type="CDD" id="cd02204">
    <property type="entry name" value="PurL_repeat2"/>
    <property type="match status" value="1"/>
</dbReference>
<dbReference type="GO" id="GO:0005737">
    <property type="term" value="C:cytoplasm"/>
    <property type="evidence" value="ECO:0007669"/>
    <property type="project" value="TreeGrafter"/>
</dbReference>
<dbReference type="Gene3D" id="1.10.8.750">
    <property type="entry name" value="Phosphoribosylformylglycinamidine synthase, linker domain"/>
    <property type="match status" value="1"/>
</dbReference>
<keyword evidence="10" id="KW-0315">Glutamine amidotransferase</keyword>
<evidence type="ECO:0000256" key="2">
    <source>
        <dbReference type="ARBA" id="ARBA00008608"/>
    </source>
</evidence>
<dbReference type="InterPro" id="IPR036604">
    <property type="entry name" value="PurS-like_sf"/>
</dbReference>
<dbReference type="GO" id="GO:0006189">
    <property type="term" value="P:'de novo' IMP biosynthetic process"/>
    <property type="evidence" value="ECO:0007669"/>
    <property type="project" value="UniProtKB-UniPathway"/>
</dbReference>
<evidence type="ECO:0000256" key="8">
    <source>
        <dbReference type="ARBA" id="ARBA00022840"/>
    </source>
</evidence>
<dbReference type="InterPro" id="IPR041609">
    <property type="entry name" value="PurL_linker"/>
</dbReference>
<name>A0A6F9DP82_9ASCI</name>
<dbReference type="FunFam" id="3.30.1330.10:FF:000007">
    <property type="entry name" value="Phosphoribosylformylglycinamidine synthase, putative"/>
    <property type="match status" value="1"/>
</dbReference>
<evidence type="ECO:0000256" key="6">
    <source>
        <dbReference type="ARBA" id="ARBA00022741"/>
    </source>
</evidence>
<dbReference type="Pfam" id="PF18076">
    <property type="entry name" value="FGAR-AT_N"/>
    <property type="match status" value="1"/>
</dbReference>
<dbReference type="Gene3D" id="3.90.650.10">
    <property type="entry name" value="PurM-like C-terminal domain"/>
    <property type="match status" value="2"/>
</dbReference>
<dbReference type="Gene3D" id="3.40.50.880">
    <property type="match status" value="1"/>
</dbReference>
<dbReference type="Gene3D" id="3.30.1330.10">
    <property type="entry name" value="PurM-like, N-terminal domain"/>
    <property type="match status" value="2"/>
</dbReference>
<keyword evidence="4" id="KW-0436">Ligase</keyword>
<evidence type="ECO:0000256" key="12">
    <source>
        <dbReference type="ARBA" id="ARBA00032632"/>
    </source>
</evidence>
<evidence type="ECO:0000256" key="9">
    <source>
        <dbReference type="ARBA" id="ARBA00022842"/>
    </source>
</evidence>
<dbReference type="Pfam" id="PF02769">
    <property type="entry name" value="AIRS_C"/>
    <property type="match status" value="2"/>
</dbReference>
<proteinExistence type="evidence at transcript level"/>
<evidence type="ECO:0000259" key="15">
    <source>
        <dbReference type="Pfam" id="PF18072"/>
    </source>
</evidence>
<evidence type="ECO:0000256" key="13">
    <source>
        <dbReference type="ARBA" id="ARBA00071729"/>
    </source>
</evidence>
<evidence type="ECO:0000256" key="3">
    <source>
        <dbReference type="ARBA" id="ARBA00012747"/>
    </source>
</evidence>
<dbReference type="InterPro" id="IPR010918">
    <property type="entry name" value="PurM-like_C_dom"/>
</dbReference>
<dbReference type="SUPFAM" id="SSF82697">
    <property type="entry name" value="PurS-like"/>
    <property type="match status" value="1"/>
</dbReference>
<dbReference type="HAMAP" id="MF_00419">
    <property type="entry name" value="PurL_1"/>
    <property type="match status" value="1"/>
</dbReference>
<organism evidence="18">
    <name type="scientific">Phallusia mammillata</name>
    <dbReference type="NCBI Taxonomy" id="59560"/>
    <lineage>
        <taxon>Eukaryota</taxon>
        <taxon>Metazoa</taxon>
        <taxon>Chordata</taxon>
        <taxon>Tunicata</taxon>
        <taxon>Ascidiacea</taxon>
        <taxon>Phlebobranchia</taxon>
        <taxon>Ascidiidae</taxon>
        <taxon>Phallusia</taxon>
    </lineage>
</organism>
<dbReference type="Pfam" id="PF18072">
    <property type="entry name" value="FGAR-AT_linker"/>
    <property type="match status" value="1"/>
</dbReference>
<dbReference type="PANTHER" id="PTHR10099:SF1">
    <property type="entry name" value="PHOSPHORIBOSYLFORMYLGLYCINAMIDINE SYNTHASE"/>
    <property type="match status" value="1"/>
</dbReference>
<dbReference type="NCBIfam" id="TIGR01735">
    <property type="entry name" value="FGAM_synt"/>
    <property type="match status" value="1"/>
</dbReference>
<dbReference type="SMART" id="SM01211">
    <property type="entry name" value="GATase_5"/>
    <property type="match status" value="1"/>
</dbReference>
<keyword evidence="9" id="KW-0460">Magnesium</keyword>
<evidence type="ECO:0000313" key="18">
    <source>
        <dbReference type="EMBL" id="CAB3264793.1"/>
    </source>
</evidence>
<evidence type="ECO:0000256" key="4">
    <source>
        <dbReference type="ARBA" id="ARBA00022598"/>
    </source>
</evidence>
<keyword evidence="8" id="KW-0067">ATP-binding</keyword>
<evidence type="ECO:0000256" key="1">
    <source>
        <dbReference type="ARBA" id="ARBA00004920"/>
    </source>
</evidence>